<dbReference type="EC" id="3.1.4.-" evidence="4"/>
<dbReference type="SUPFAM" id="SSF56300">
    <property type="entry name" value="Metallo-dependent phosphatases"/>
    <property type="match status" value="1"/>
</dbReference>
<keyword evidence="2 4" id="KW-0479">Metal-binding</keyword>
<dbReference type="NCBIfam" id="TIGR00040">
    <property type="entry name" value="yfcE"/>
    <property type="match status" value="1"/>
</dbReference>
<keyword evidence="3" id="KW-0378">Hydrolase</keyword>
<dbReference type="PANTHER" id="PTHR11124">
    <property type="entry name" value="VACUOLAR SORTING PROTEIN VPS29"/>
    <property type="match status" value="1"/>
</dbReference>
<dbReference type="EMBL" id="CP033433">
    <property type="protein sequence ID" value="AYQ72135.1"/>
    <property type="molecule type" value="Genomic_DNA"/>
</dbReference>
<dbReference type="InterPro" id="IPR029052">
    <property type="entry name" value="Metallo-depent_PP-like"/>
</dbReference>
<evidence type="ECO:0000256" key="3">
    <source>
        <dbReference type="ARBA" id="ARBA00022801"/>
    </source>
</evidence>
<reference evidence="6 7" key="1">
    <citation type="submission" date="2018-10" db="EMBL/GenBank/DDBJ databases">
        <title>Genome Sequence of Cohnella sp.</title>
        <authorList>
            <person name="Srinivasan S."/>
            <person name="Kim M.K."/>
        </authorList>
    </citation>
    <scope>NUCLEOTIDE SEQUENCE [LARGE SCALE GENOMIC DNA]</scope>
    <source>
        <strain evidence="6 7">18JY8-7</strain>
    </source>
</reference>
<organism evidence="6 7">
    <name type="scientific">Cohnella candidum</name>
    <dbReference type="NCBI Taxonomy" id="2674991"/>
    <lineage>
        <taxon>Bacteria</taxon>
        <taxon>Bacillati</taxon>
        <taxon>Bacillota</taxon>
        <taxon>Bacilli</taxon>
        <taxon>Bacillales</taxon>
        <taxon>Paenibacillaceae</taxon>
        <taxon>Cohnella</taxon>
    </lineage>
</organism>
<gene>
    <name evidence="6" type="ORF">EAV92_05870</name>
</gene>
<evidence type="ECO:0000256" key="1">
    <source>
        <dbReference type="ARBA" id="ARBA00008950"/>
    </source>
</evidence>
<comment type="similarity">
    <text evidence="1 4">Belongs to the metallophosphoesterase superfamily. YfcE family.</text>
</comment>
<dbReference type="GO" id="GO:0016787">
    <property type="term" value="F:hydrolase activity"/>
    <property type="evidence" value="ECO:0007669"/>
    <property type="project" value="UniProtKB-UniRule"/>
</dbReference>
<accession>A0A3G3JV74</accession>
<evidence type="ECO:0000256" key="4">
    <source>
        <dbReference type="RuleBase" id="RU362039"/>
    </source>
</evidence>
<dbReference type="PROSITE" id="PS01269">
    <property type="entry name" value="UPF0025"/>
    <property type="match status" value="1"/>
</dbReference>
<evidence type="ECO:0000313" key="6">
    <source>
        <dbReference type="EMBL" id="AYQ72135.1"/>
    </source>
</evidence>
<evidence type="ECO:0000256" key="2">
    <source>
        <dbReference type="ARBA" id="ARBA00022723"/>
    </source>
</evidence>
<dbReference type="KEGG" id="coh:EAV92_05870"/>
<evidence type="ECO:0000313" key="7">
    <source>
        <dbReference type="Proteomes" id="UP000269097"/>
    </source>
</evidence>
<dbReference type="AlphaFoldDB" id="A0A3G3JV74"/>
<keyword evidence="7" id="KW-1185">Reference proteome</keyword>
<dbReference type="GO" id="GO:0046872">
    <property type="term" value="F:metal ion binding"/>
    <property type="evidence" value="ECO:0007669"/>
    <property type="project" value="UniProtKB-KW"/>
</dbReference>
<evidence type="ECO:0000259" key="5">
    <source>
        <dbReference type="Pfam" id="PF12850"/>
    </source>
</evidence>
<dbReference type="RefSeq" id="WP_123040195.1">
    <property type="nucleotide sequence ID" value="NZ_CP033433.1"/>
</dbReference>
<dbReference type="Gene3D" id="3.60.21.10">
    <property type="match status" value="1"/>
</dbReference>
<dbReference type="Proteomes" id="UP000269097">
    <property type="component" value="Chromosome"/>
</dbReference>
<proteinExistence type="inferred from homology"/>
<dbReference type="InterPro" id="IPR000979">
    <property type="entry name" value="Phosphodiesterase_MJ0936/Vps29"/>
</dbReference>
<protein>
    <recommendedName>
        <fullName evidence="4">Phosphoesterase</fullName>
        <ecNumber evidence="4">3.1.4.-</ecNumber>
    </recommendedName>
</protein>
<name>A0A3G3JV74_9BACL</name>
<dbReference type="InterPro" id="IPR020935">
    <property type="entry name" value="PdiEstase_YfcE_CS"/>
</dbReference>
<dbReference type="InterPro" id="IPR024654">
    <property type="entry name" value="Calcineurin-like_PHP_lpxH"/>
</dbReference>
<sequence length="169" mass="18522">MLKVVAVSDTHMPRMAKKLPERLVLELADADRILHAGDWTSEEVYEQLARFAPVDGVAGNNDGELLVKKFGLRKTVRIGDARIGLVHGHSSNSKVTAERFAASAFGADEADVVVFGHSHIPLMRSEGGILLFNPGSPTDKRRQKQFSFGILVIDGGNVEARHVFYNSKE</sequence>
<dbReference type="Pfam" id="PF12850">
    <property type="entry name" value="Metallophos_2"/>
    <property type="match status" value="1"/>
</dbReference>
<comment type="cofactor">
    <cofactor evidence="4">
        <name>a divalent metal cation</name>
        <dbReference type="ChEBI" id="CHEBI:60240"/>
    </cofactor>
</comment>
<feature type="domain" description="Calcineurin-like phosphoesterase" evidence="5">
    <location>
        <begin position="2"/>
        <end position="154"/>
    </location>
</feature>